<sequence>MHRNLVQGFFRNARGMLRANGEIHVNHKNNAPFCHWNLEKLASGSSLALVQRVDFNKEDYPGCHNKRRDGSRCDKPFPLGESSTFKFRVSHRTKVSEITTSLGSMRKKILAISKHSNANAAAANF</sequence>
<organism evidence="2 3">
    <name type="scientific">Durio zibethinus</name>
    <name type="common">Durian</name>
    <dbReference type="NCBI Taxonomy" id="66656"/>
    <lineage>
        <taxon>Eukaryota</taxon>
        <taxon>Viridiplantae</taxon>
        <taxon>Streptophyta</taxon>
        <taxon>Embryophyta</taxon>
        <taxon>Tracheophyta</taxon>
        <taxon>Spermatophyta</taxon>
        <taxon>Magnoliopsida</taxon>
        <taxon>eudicotyledons</taxon>
        <taxon>Gunneridae</taxon>
        <taxon>Pentapetalae</taxon>
        <taxon>rosids</taxon>
        <taxon>malvids</taxon>
        <taxon>Malvales</taxon>
        <taxon>Malvaceae</taxon>
        <taxon>Helicteroideae</taxon>
        <taxon>Durio</taxon>
    </lineage>
</organism>
<feature type="domain" description="25S rRNA (uridine-N(3))-methyltransferase BMT5-like" evidence="1">
    <location>
        <begin position="2"/>
        <end position="67"/>
    </location>
</feature>
<gene>
    <name evidence="3" type="primary">LOC111276409</name>
</gene>
<keyword evidence="2" id="KW-1185">Reference proteome</keyword>
<dbReference type="PANTHER" id="PTHR11538:SF26">
    <property type="entry name" value="FERREDOXIN-FOLD ANTICODON-BINDING DOMAIN-CONTAINING PROTEIN 1"/>
    <property type="match status" value="1"/>
</dbReference>
<dbReference type="InterPro" id="IPR019446">
    <property type="entry name" value="BMT5-like"/>
</dbReference>
<evidence type="ECO:0000259" key="1">
    <source>
        <dbReference type="Pfam" id="PF10354"/>
    </source>
</evidence>
<dbReference type="OrthoDB" id="810819at2759"/>
<dbReference type="Proteomes" id="UP000515121">
    <property type="component" value="Unplaced"/>
</dbReference>
<dbReference type="PANTHER" id="PTHR11538">
    <property type="entry name" value="PHENYLALANYL-TRNA SYNTHETASE"/>
    <property type="match status" value="1"/>
</dbReference>
<accession>A0A6P5WQ92</accession>
<proteinExistence type="predicted"/>
<protein>
    <submittedName>
        <fullName evidence="3">Heavy metal-associated isoprenylated plant protein 41</fullName>
    </submittedName>
</protein>
<dbReference type="GO" id="GO:0070475">
    <property type="term" value="P:rRNA base methylation"/>
    <property type="evidence" value="ECO:0007669"/>
    <property type="project" value="InterPro"/>
</dbReference>
<dbReference type="AlphaFoldDB" id="A0A6P5WQ92"/>
<reference evidence="3" key="1">
    <citation type="submission" date="2025-08" db="UniProtKB">
        <authorList>
            <consortium name="RefSeq"/>
        </authorList>
    </citation>
    <scope>IDENTIFICATION</scope>
    <source>
        <tissue evidence="3">Fruit stalk</tissue>
    </source>
</reference>
<dbReference type="GO" id="GO:0070042">
    <property type="term" value="F:rRNA (uridine-N3-)-methyltransferase activity"/>
    <property type="evidence" value="ECO:0007669"/>
    <property type="project" value="InterPro"/>
</dbReference>
<dbReference type="GeneID" id="111276409"/>
<dbReference type="KEGG" id="dzi:111276409"/>
<evidence type="ECO:0000313" key="2">
    <source>
        <dbReference type="Proteomes" id="UP000515121"/>
    </source>
</evidence>
<evidence type="ECO:0000313" key="3">
    <source>
        <dbReference type="RefSeq" id="XP_022717872.1"/>
    </source>
</evidence>
<dbReference type="Pfam" id="PF10354">
    <property type="entry name" value="BMT5-like"/>
    <property type="match status" value="1"/>
</dbReference>
<dbReference type="GO" id="GO:0005737">
    <property type="term" value="C:cytoplasm"/>
    <property type="evidence" value="ECO:0007669"/>
    <property type="project" value="TreeGrafter"/>
</dbReference>
<dbReference type="RefSeq" id="XP_022717872.1">
    <property type="nucleotide sequence ID" value="XM_022862137.1"/>
</dbReference>
<name>A0A6P5WQ92_DURZI</name>